<reference evidence="7" key="2">
    <citation type="submission" date="2018-08" db="EMBL/GenBank/DDBJ databases">
        <authorList>
            <person name="Hornung B."/>
        </authorList>
    </citation>
    <scope>NUCLEOTIDE SEQUENCE [LARGE SCALE GENOMIC DNA]</scope>
</reference>
<keyword evidence="3" id="KW-0874">Quinone</keyword>
<dbReference type="Proteomes" id="UP000279336">
    <property type="component" value="Unassembled WGS sequence"/>
</dbReference>
<reference evidence="6" key="1">
    <citation type="submission" date="2018-08" db="EMBL/GenBank/DDBJ databases">
        <authorList>
            <person name="Ferrada E.E."/>
            <person name="Latorre B.A."/>
        </authorList>
    </citation>
    <scope>NUCLEOTIDE SEQUENCE [LARGE SCALE GENOMIC DNA]</scope>
    <source>
        <strain evidence="6">Propionibacterium_australiense1</strain>
    </source>
</reference>
<dbReference type="EMBL" id="UNQJ01000002">
    <property type="protein sequence ID" value="SYZ32554.1"/>
    <property type="molecule type" value="Genomic_DNA"/>
</dbReference>
<sequence>MSENDATPMRPERGEESLEFPYLAQLFAPGSDPAVHDQIVARRTGMWGSGTGSGDTSGFNGLERTTALAGITTPPFGGWFDQVADRMAELVPGFATHVMVHRGEITFFVLPGRLVELCRALRDDEDLRFEVCPSVSGVHYPEQAGRELHVVYHLLSYTYNRRIRLEVELPDSAPHVPSVVPVYPHANYHERETWDMFGVVFDQHPGLTRILMPDDWVGHPQRKDYPLGGIPVEFKGAVVAPPSERRSYNQ</sequence>
<dbReference type="HAMAP" id="MF_01357">
    <property type="entry name" value="NDH1_NuoC"/>
    <property type="match status" value="1"/>
</dbReference>
<dbReference type="InterPro" id="IPR010218">
    <property type="entry name" value="NADH_DH_suC"/>
</dbReference>
<keyword evidence="6" id="KW-0560">Oxidoreductase</keyword>
<evidence type="ECO:0000259" key="4">
    <source>
        <dbReference type="Pfam" id="PF00329"/>
    </source>
</evidence>
<dbReference type="GO" id="GO:0008137">
    <property type="term" value="F:NADH dehydrogenase (ubiquinone) activity"/>
    <property type="evidence" value="ECO:0007669"/>
    <property type="project" value="InterPro"/>
</dbReference>
<keyword evidence="2 3" id="KW-0813">Transport</keyword>
<accession>A0A383S574</accession>
<dbReference type="PANTHER" id="PTHR10884">
    <property type="entry name" value="NADH DEHYDROGENASE UBIQUINONE IRON-SULFUR PROTEIN 3"/>
    <property type="match status" value="1"/>
</dbReference>
<gene>
    <name evidence="3" type="primary">nuoC</name>
    <name evidence="5" type="ORF">D7U36_03710</name>
    <name evidence="6" type="ORF">PROPAUS_0439</name>
</gene>
<keyword evidence="3" id="KW-0472">Membrane</keyword>
<dbReference type="InterPro" id="IPR001268">
    <property type="entry name" value="NADH_UbQ_OxRdtase_30kDa_su"/>
</dbReference>
<protein>
    <recommendedName>
        <fullName evidence="3">NADH-quinone oxidoreductase subunit C</fullName>
        <ecNumber evidence="3">7.1.1.-</ecNumber>
    </recommendedName>
    <alternativeName>
        <fullName evidence="3">NADH dehydrogenase I subunit C</fullName>
    </alternativeName>
    <alternativeName>
        <fullName evidence="3">NDH-1 subunit C</fullName>
    </alternativeName>
</protein>
<comment type="subcellular location">
    <subcellularLocation>
        <location evidence="3">Cell membrane</location>
        <topology evidence="3">Peripheral membrane protein</topology>
        <orientation evidence="3">Cytoplasmic side</orientation>
    </subcellularLocation>
</comment>
<dbReference type="Proteomes" id="UP000263928">
    <property type="component" value="Unassembled WGS sequence"/>
</dbReference>
<dbReference type="AlphaFoldDB" id="A0A383S574"/>
<evidence type="ECO:0000313" key="7">
    <source>
        <dbReference type="Proteomes" id="UP000263928"/>
    </source>
</evidence>
<dbReference type="Pfam" id="PF00329">
    <property type="entry name" value="Complex1_30kDa"/>
    <property type="match status" value="1"/>
</dbReference>
<evidence type="ECO:0000256" key="1">
    <source>
        <dbReference type="ARBA" id="ARBA00007569"/>
    </source>
</evidence>
<evidence type="ECO:0000313" key="5">
    <source>
        <dbReference type="EMBL" id="RLP11978.1"/>
    </source>
</evidence>
<reference evidence="5 8" key="3">
    <citation type="submission" date="2018-10" db="EMBL/GenBank/DDBJ databases">
        <title>Propionibacterium australiense Genome Sequencing and Assembly.</title>
        <authorList>
            <person name="Bernier A.-M."/>
            <person name="Bernard K."/>
        </authorList>
    </citation>
    <scope>NUCLEOTIDE SEQUENCE [LARGE SCALE GENOMIC DNA]</scope>
    <source>
        <strain evidence="5 8">NML98A078</strain>
    </source>
</reference>
<dbReference type="SUPFAM" id="SSF143243">
    <property type="entry name" value="Nqo5-like"/>
    <property type="match status" value="1"/>
</dbReference>
<evidence type="ECO:0000313" key="8">
    <source>
        <dbReference type="Proteomes" id="UP000279336"/>
    </source>
</evidence>
<proteinExistence type="inferred from homology"/>
<dbReference type="NCBIfam" id="TIGR01961">
    <property type="entry name" value="NuoC_fam"/>
    <property type="match status" value="1"/>
</dbReference>
<comment type="subunit">
    <text evidence="3">NDH-1 is composed of 14 different subunits. Subunits NuoB, C, D, E, F, and G constitute the peripheral sector of the complex.</text>
</comment>
<keyword evidence="3" id="KW-1278">Translocase</keyword>
<comment type="function">
    <text evidence="3">NDH-1 shuttles electrons from NADH, via FMN and iron-sulfur (Fe-S) centers, to quinones in the respiratory chain. The immediate electron acceptor for the enzyme in this species is believed to be a menaquinone. Couples the redox reaction to proton translocation (for every two electrons transferred, four hydrogen ions are translocated across the cytoplasmic membrane), and thus conserves the redox energy in a proton gradient.</text>
</comment>
<dbReference type="OrthoDB" id="9803286at2"/>
<dbReference type="PANTHER" id="PTHR10884:SF14">
    <property type="entry name" value="NADH DEHYDROGENASE [UBIQUINONE] IRON-SULFUR PROTEIN 3, MITOCHONDRIAL"/>
    <property type="match status" value="1"/>
</dbReference>
<keyword evidence="6" id="KW-0830">Ubiquinone</keyword>
<evidence type="ECO:0000256" key="3">
    <source>
        <dbReference type="HAMAP-Rule" id="MF_01357"/>
    </source>
</evidence>
<name>A0A383S574_9ACTN</name>
<dbReference type="InterPro" id="IPR037232">
    <property type="entry name" value="NADH_quin_OxRdtase_su_C/D-like"/>
</dbReference>
<organism evidence="6 7">
    <name type="scientific">Propionibacterium australiense</name>
    <dbReference type="NCBI Taxonomy" id="119981"/>
    <lineage>
        <taxon>Bacteria</taxon>
        <taxon>Bacillati</taxon>
        <taxon>Actinomycetota</taxon>
        <taxon>Actinomycetes</taxon>
        <taxon>Propionibacteriales</taxon>
        <taxon>Propionibacteriaceae</taxon>
        <taxon>Propionibacterium</taxon>
    </lineage>
</organism>
<dbReference type="Gene3D" id="3.30.460.80">
    <property type="entry name" value="NADH:ubiquinone oxidoreductase, 30kDa subunit"/>
    <property type="match status" value="1"/>
</dbReference>
<dbReference type="GO" id="GO:0005886">
    <property type="term" value="C:plasma membrane"/>
    <property type="evidence" value="ECO:0007669"/>
    <property type="project" value="UniProtKB-SubCell"/>
</dbReference>
<comment type="similarity">
    <text evidence="1 3">Belongs to the complex I 30 kDa subunit family.</text>
</comment>
<keyword evidence="3" id="KW-0520">NAD</keyword>
<dbReference type="EMBL" id="RCIW01000004">
    <property type="protein sequence ID" value="RLP11978.1"/>
    <property type="molecule type" value="Genomic_DNA"/>
</dbReference>
<comment type="catalytic activity">
    <reaction evidence="3">
        <text>a quinone + NADH + 5 H(+)(in) = a quinol + NAD(+) + 4 H(+)(out)</text>
        <dbReference type="Rhea" id="RHEA:57888"/>
        <dbReference type="ChEBI" id="CHEBI:15378"/>
        <dbReference type="ChEBI" id="CHEBI:24646"/>
        <dbReference type="ChEBI" id="CHEBI:57540"/>
        <dbReference type="ChEBI" id="CHEBI:57945"/>
        <dbReference type="ChEBI" id="CHEBI:132124"/>
    </reaction>
</comment>
<feature type="domain" description="NADH:ubiquinone oxidoreductase 30kDa subunit" evidence="4">
    <location>
        <begin position="111"/>
        <end position="229"/>
    </location>
</feature>
<dbReference type="NCBIfam" id="NF005856">
    <property type="entry name" value="PRK07785.1"/>
    <property type="match status" value="1"/>
</dbReference>
<evidence type="ECO:0000313" key="6">
    <source>
        <dbReference type="EMBL" id="SYZ32554.1"/>
    </source>
</evidence>
<dbReference type="GO" id="GO:0048038">
    <property type="term" value="F:quinone binding"/>
    <property type="evidence" value="ECO:0007669"/>
    <property type="project" value="UniProtKB-KW"/>
</dbReference>
<evidence type="ECO:0000256" key="2">
    <source>
        <dbReference type="ARBA" id="ARBA00022448"/>
    </source>
</evidence>
<dbReference type="GO" id="GO:0050136">
    <property type="term" value="F:NADH dehydrogenase (quinone) (non-electrogenic) activity"/>
    <property type="evidence" value="ECO:0007669"/>
    <property type="project" value="UniProtKB-UniRule"/>
</dbReference>
<keyword evidence="3" id="KW-1003">Cell membrane</keyword>
<keyword evidence="7" id="KW-1185">Reference proteome</keyword>
<dbReference type="EC" id="7.1.1.-" evidence="3"/>